<feature type="transmembrane region" description="Helical" evidence="8">
    <location>
        <begin position="173"/>
        <end position="197"/>
    </location>
</feature>
<feature type="transmembrane region" description="Helical" evidence="8">
    <location>
        <begin position="275"/>
        <end position="300"/>
    </location>
</feature>
<keyword evidence="4" id="KW-1003">Cell membrane</keyword>
<name>A0ABY1B8G7_9PSED</name>
<dbReference type="Pfam" id="PF03600">
    <property type="entry name" value="CitMHS"/>
    <property type="match status" value="1"/>
</dbReference>
<feature type="transmembrane region" description="Helical" evidence="8">
    <location>
        <begin position="312"/>
        <end position="339"/>
    </location>
</feature>
<feature type="transmembrane region" description="Helical" evidence="8">
    <location>
        <begin position="391"/>
        <end position="412"/>
    </location>
</feature>
<dbReference type="PANTHER" id="PTHR43302">
    <property type="entry name" value="TRANSPORTER ARSB-RELATED"/>
    <property type="match status" value="1"/>
</dbReference>
<evidence type="ECO:0000256" key="2">
    <source>
        <dbReference type="ARBA" id="ARBA00009843"/>
    </source>
</evidence>
<comment type="caution">
    <text evidence="10">The sequence shown here is derived from an EMBL/GenBank/DDBJ whole genome shotgun (WGS) entry which is preliminary data.</text>
</comment>
<comment type="similarity">
    <text evidence="2">Belongs to the CitM (TC 2.A.11) transporter family.</text>
</comment>
<evidence type="ECO:0000259" key="9">
    <source>
        <dbReference type="Pfam" id="PF03600"/>
    </source>
</evidence>
<keyword evidence="3" id="KW-0813">Transport</keyword>
<evidence type="ECO:0000313" key="10">
    <source>
        <dbReference type="EMBL" id="SEQ21063.1"/>
    </source>
</evidence>
<evidence type="ECO:0000256" key="3">
    <source>
        <dbReference type="ARBA" id="ARBA00022448"/>
    </source>
</evidence>
<keyword evidence="11" id="KW-1185">Reference proteome</keyword>
<comment type="subcellular location">
    <subcellularLocation>
        <location evidence="1">Cell membrane</location>
        <topology evidence="1">Multi-pass membrane protein</topology>
    </subcellularLocation>
</comment>
<evidence type="ECO:0000256" key="5">
    <source>
        <dbReference type="ARBA" id="ARBA00022692"/>
    </source>
</evidence>
<sequence length="414" mass="43215">MTSMSWVVLGVFVLTYLGMAAGGVRGLRMDRSWIAGAAAVLLLFIGAQTPAEAASHLDAGALLLLLALMLVSAQFEFSGVYAWLNGRLESYATQPARLLAAVVVLGGVLSAVLVNDIVAFALTPLLCHSLLARGLDPRPFLLALALACNAGSAASLIGNPQNILIGQAGGLDFWGYTAIAAVPAIGALLITYLVILWQWRHRWGTAHSVTTEAAQPAQVYGARSYLKPAVATLVLLGLFASDLPREWSALMIAVLLMVSRRVASRDYVQAVDWNLLLLFAGLFVVTGAAMALPPVAGIAAQLADRGLLPQGVLSLAAASLVAGNLIGNVPFVMLLLGVLPEMSPSLLVGLAVMSTLAGNLLLIGSVVNLIVAESARRQGVRLGFVDFARSGVPVTLLSMSLAGGWLVLGGWLPW</sequence>
<feature type="transmembrane region" description="Helical" evidence="8">
    <location>
        <begin position="96"/>
        <end position="127"/>
    </location>
</feature>
<evidence type="ECO:0000256" key="6">
    <source>
        <dbReference type="ARBA" id="ARBA00022989"/>
    </source>
</evidence>
<evidence type="ECO:0000313" key="11">
    <source>
        <dbReference type="Proteomes" id="UP000198512"/>
    </source>
</evidence>
<dbReference type="PRINTS" id="PR00758">
    <property type="entry name" value="ARSENICPUMP"/>
</dbReference>
<feature type="transmembrane region" description="Helical" evidence="8">
    <location>
        <begin position="61"/>
        <end position="84"/>
    </location>
</feature>
<evidence type="ECO:0000256" key="8">
    <source>
        <dbReference type="SAM" id="Phobius"/>
    </source>
</evidence>
<feature type="transmembrane region" description="Helical" evidence="8">
    <location>
        <begin position="225"/>
        <end position="241"/>
    </location>
</feature>
<proteinExistence type="inferred from homology"/>
<dbReference type="PANTHER" id="PTHR43302:SF5">
    <property type="entry name" value="TRANSPORTER ARSB-RELATED"/>
    <property type="match status" value="1"/>
</dbReference>
<keyword evidence="6 8" id="KW-1133">Transmembrane helix</keyword>
<accession>A0ABY1B8G7</accession>
<organism evidence="10 11">
    <name type="scientific">Pseudomonas cuatrocienegasensis</name>
    <dbReference type="NCBI Taxonomy" id="543360"/>
    <lineage>
        <taxon>Bacteria</taxon>
        <taxon>Pseudomonadati</taxon>
        <taxon>Pseudomonadota</taxon>
        <taxon>Gammaproteobacteria</taxon>
        <taxon>Pseudomonadales</taxon>
        <taxon>Pseudomonadaceae</taxon>
        <taxon>Pseudomonas</taxon>
    </lineage>
</organism>
<reference evidence="10 11" key="1">
    <citation type="submission" date="2016-10" db="EMBL/GenBank/DDBJ databases">
        <authorList>
            <person name="Varghese N."/>
            <person name="Submissions S."/>
        </authorList>
    </citation>
    <scope>NUCLEOTIDE SEQUENCE [LARGE SCALE GENOMIC DNA]</scope>
    <source>
        <strain evidence="10 11">CIP 109853</strain>
    </source>
</reference>
<evidence type="ECO:0000256" key="1">
    <source>
        <dbReference type="ARBA" id="ARBA00004651"/>
    </source>
</evidence>
<evidence type="ECO:0000256" key="4">
    <source>
        <dbReference type="ARBA" id="ARBA00022475"/>
    </source>
</evidence>
<dbReference type="InterPro" id="IPR004680">
    <property type="entry name" value="Cit_transptr-like_dom"/>
</dbReference>
<dbReference type="Proteomes" id="UP000198512">
    <property type="component" value="Unassembled WGS sequence"/>
</dbReference>
<feature type="transmembrane region" description="Helical" evidence="8">
    <location>
        <begin position="346"/>
        <end position="371"/>
    </location>
</feature>
<feature type="transmembrane region" description="Helical" evidence="8">
    <location>
        <begin position="32"/>
        <end position="49"/>
    </location>
</feature>
<keyword evidence="7 8" id="KW-0472">Membrane</keyword>
<evidence type="ECO:0000256" key="7">
    <source>
        <dbReference type="ARBA" id="ARBA00023136"/>
    </source>
</evidence>
<dbReference type="EMBL" id="FOFP01000004">
    <property type="protein sequence ID" value="SEQ21063.1"/>
    <property type="molecule type" value="Genomic_DNA"/>
</dbReference>
<protein>
    <submittedName>
        <fullName evidence="10">Na+/H+ antiporter NhaD</fullName>
    </submittedName>
</protein>
<dbReference type="InterPro" id="IPR000802">
    <property type="entry name" value="Arsenical_pump_ArsB"/>
</dbReference>
<gene>
    <name evidence="10" type="ORF">SAMN05216600_10497</name>
</gene>
<feature type="domain" description="Citrate transporter-like" evidence="9">
    <location>
        <begin position="29"/>
        <end position="345"/>
    </location>
</feature>
<keyword evidence="5 8" id="KW-0812">Transmembrane</keyword>
<dbReference type="RefSeq" id="WP_069517733.1">
    <property type="nucleotide sequence ID" value="NZ_FOFP01000004.1"/>
</dbReference>